<reference evidence="1" key="1">
    <citation type="submission" date="2021-02" db="EMBL/GenBank/DDBJ databases">
        <authorList>
            <person name="Dougan E. K."/>
            <person name="Rhodes N."/>
            <person name="Thang M."/>
            <person name="Chan C."/>
        </authorList>
    </citation>
    <scope>NUCLEOTIDE SEQUENCE</scope>
</reference>
<accession>A0A813F1R0</accession>
<keyword evidence="2" id="KW-1185">Reference proteome</keyword>
<organism evidence="1 2">
    <name type="scientific">Polarella glacialis</name>
    <name type="common">Dinoflagellate</name>
    <dbReference type="NCBI Taxonomy" id="89957"/>
    <lineage>
        <taxon>Eukaryota</taxon>
        <taxon>Sar</taxon>
        <taxon>Alveolata</taxon>
        <taxon>Dinophyceae</taxon>
        <taxon>Suessiales</taxon>
        <taxon>Suessiaceae</taxon>
        <taxon>Polarella</taxon>
    </lineage>
</organism>
<feature type="non-terminal residue" evidence="1">
    <location>
        <position position="1"/>
    </location>
</feature>
<evidence type="ECO:0000313" key="2">
    <source>
        <dbReference type="Proteomes" id="UP000654075"/>
    </source>
</evidence>
<name>A0A813F1R0_POLGL</name>
<gene>
    <name evidence="1" type="ORF">PGLA1383_LOCUS22224</name>
</gene>
<protein>
    <submittedName>
        <fullName evidence="1">Uncharacterized protein</fullName>
    </submittedName>
</protein>
<comment type="caution">
    <text evidence="1">The sequence shown here is derived from an EMBL/GenBank/DDBJ whole genome shotgun (WGS) entry which is preliminary data.</text>
</comment>
<evidence type="ECO:0000313" key="1">
    <source>
        <dbReference type="EMBL" id="CAE8604032.1"/>
    </source>
</evidence>
<dbReference type="Proteomes" id="UP000654075">
    <property type="component" value="Unassembled WGS sequence"/>
</dbReference>
<feature type="non-terminal residue" evidence="1">
    <location>
        <position position="134"/>
    </location>
</feature>
<dbReference type="EMBL" id="CAJNNV010015982">
    <property type="protein sequence ID" value="CAE8604032.1"/>
    <property type="molecule type" value="Genomic_DNA"/>
</dbReference>
<proteinExistence type="predicted"/>
<sequence length="134" mass="14447">GTFIATFASAEAAVAAHPSLADISDLQCDLVPEEPEEQPEAAQEQPEEEGALIIKLYIDQLQTCSGNSYPQALELYLRDIPVADYAPGELQEWVDGFGPNTFTLLEGCSTSDGTGSAYVRFESHLEAQSLFDAC</sequence>
<dbReference type="AlphaFoldDB" id="A0A813F1R0"/>